<comment type="caution">
    <text evidence="4">Lacks conserved residue(s) required for the propagation of feature annotation.</text>
</comment>
<comment type="similarity">
    <text evidence="1 4">Belongs to the spermidine/spermine synthase family.</text>
</comment>
<evidence type="ECO:0000259" key="7">
    <source>
        <dbReference type="PROSITE" id="PS51006"/>
    </source>
</evidence>
<comment type="pathway">
    <text evidence="4">Amine and polyamine biosynthesis; spermidine biosynthesis; spermidine from putrescine: step 1/1.</text>
</comment>
<keyword evidence="4" id="KW-0812">Transmembrane</keyword>
<gene>
    <name evidence="4" type="primary">speE</name>
    <name evidence="8" type="ORF">G3T38_12915</name>
</gene>
<comment type="subcellular location">
    <subcellularLocation>
        <location evidence="4">Cell membrane</location>
        <topology evidence="4">Multi-pass membrane protein</topology>
    </subcellularLocation>
</comment>
<reference evidence="8 9" key="1">
    <citation type="journal article" date="2014" name="Int. J. Syst. Evol. Microbiol.">
        <title>Nocardioides zeae sp. nov., isolated from the stem of Zea mays.</title>
        <authorList>
            <person name="Glaeser S.P."/>
            <person name="McInroy J.A."/>
            <person name="Busse H.J."/>
            <person name="Kampfer P."/>
        </authorList>
    </citation>
    <scope>NUCLEOTIDE SEQUENCE [LARGE SCALE GENOMIC DNA]</scope>
    <source>
        <strain evidence="8 9">JCM 30728</strain>
    </source>
</reference>
<evidence type="ECO:0000256" key="3">
    <source>
        <dbReference type="ARBA" id="ARBA00023115"/>
    </source>
</evidence>
<dbReference type="NCBIfam" id="NF002956">
    <property type="entry name" value="PRK03612.1"/>
    <property type="match status" value="1"/>
</dbReference>
<feature type="region of interest" description="Disordered" evidence="6">
    <location>
        <begin position="1"/>
        <end position="30"/>
    </location>
</feature>
<keyword evidence="4" id="KW-0745">Spermidine biosynthesis</keyword>
<dbReference type="EC" id="2.5.1.16" evidence="4"/>
<evidence type="ECO:0000256" key="2">
    <source>
        <dbReference type="ARBA" id="ARBA00022679"/>
    </source>
</evidence>
<feature type="transmembrane region" description="Helical" evidence="4">
    <location>
        <begin position="104"/>
        <end position="128"/>
    </location>
</feature>
<comment type="function">
    <text evidence="4">Catalyzes the irreversible transfer of a propylamine group from the amino donor S-adenosylmethioninamine (decarboxy-AdoMet) to putrescine (1,4-diaminobutane) to yield spermidine.</text>
</comment>
<feature type="binding site" evidence="4">
    <location>
        <position position="353"/>
    </location>
    <ligand>
        <name>S-methyl-5'-thioadenosine</name>
        <dbReference type="ChEBI" id="CHEBI:17509"/>
    </ligand>
</feature>
<feature type="binding site" evidence="4">
    <location>
        <position position="413"/>
    </location>
    <ligand>
        <name>S-methyl-5'-thioadenosine</name>
        <dbReference type="ChEBI" id="CHEBI:17509"/>
    </ligand>
</feature>
<dbReference type="PROSITE" id="PS51006">
    <property type="entry name" value="PABS_2"/>
    <property type="match status" value="1"/>
</dbReference>
<comment type="subunit">
    <text evidence="4">Homodimer or homotetramer.</text>
</comment>
<dbReference type="GO" id="GO:0010487">
    <property type="term" value="F:thermospermine synthase activity"/>
    <property type="evidence" value="ECO:0007669"/>
    <property type="project" value="UniProtKB-ARBA"/>
</dbReference>
<keyword evidence="3 4" id="KW-0620">Polyamine biosynthesis</keyword>
<proteinExistence type="inferred from homology"/>
<dbReference type="PROSITE" id="PS01330">
    <property type="entry name" value="PABS_1"/>
    <property type="match status" value="1"/>
</dbReference>
<accession>A0A6P0HLK8</accession>
<protein>
    <recommendedName>
        <fullName evidence="4">Polyamine aminopropyltransferase</fullName>
    </recommendedName>
    <alternativeName>
        <fullName evidence="4">Putrescine aminopropyltransferase</fullName>
        <shortName evidence="4">PAPT</shortName>
    </alternativeName>
    <alternativeName>
        <fullName evidence="4">Spermidine synthase</fullName>
        <shortName evidence="4">SPDS</shortName>
        <shortName evidence="4">SPDSY</shortName>
        <ecNumber evidence="4">2.5.1.16</ecNumber>
    </alternativeName>
</protein>
<keyword evidence="2 4" id="KW-0808">Transferase</keyword>
<dbReference type="Gene3D" id="3.40.50.150">
    <property type="entry name" value="Vaccinia Virus protein VP39"/>
    <property type="match status" value="1"/>
</dbReference>
<feature type="domain" description="PABS" evidence="7">
    <location>
        <begin position="250"/>
        <end position="485"/>
    </location>
</feature>
<comment type="catalytic activity">
    <reaction evidence="4">
        <text>S-adenosyl 3-(methylsulfanyl)propylamine + putrescine = S-methyl-5'-thioadenosine + spermidine + H(+)</text>
        <dbReference type="Rhea" id="RHEA:12721"/>
        <dbReference type="ChEBI" id="CHEBI:15378"/>
        <dbReference type="ChEBI" id="CHEBI:17509"/>
        <dbReference type="ChEBI" id="CHEBI:57443"/>
        <dbReference type="ChEBI" id="CHEBI:57834"/>
        <dbReference type="ChEBI" id="CHEBI:326268"/>
        <dbReference type="EC" id="2.5.1.16"/>
    </reaction>
</comment>
<dbReference type="InterPro" id="IPR030374">
    <property type="entry name" value="PABS"/>
</dbReference>
<feature type="binding site" evidence="4">
    <location>
        <position position="311"/>
    </location>
    <ligand>
        <name>spermidine</name>
        <dbReference type="ChEBI" id="CHEBI:57834"/>
    </ligand>
</feature>
<feature type="transmembrane region" description="Helical" evidence="4">
    <location>
        <begin position="73"/>
        <end position="92"/>
    </location>
</feature>
<sequence length="552" mass="58118">MTTTSATAVPDGTTETTGTTGTTGTTPTTGVPHHRALRTIVLAAVFVCAACGLVYELALVTLGSYLLGNTITQTSLVLAVTMFAMGVGAVAAKPLLGRPLRAFVAIELALAVVGGFAVPVLYAAFAWLSVYTPAMVVVTFAIGLLVGAEIPLLMALLQRLRRQDAAHAVADINAVDYVGALVGGLAFPFVLLPTLGLLEGTLAVAALNVVAAGVVAVVLGWRGPRRTPVVTALVLCLVTGLGLGLMAWRASAFEATALQALYRDPIVHAERSDYQSIVVTRGWFEGAEFDDVRLYLDGDLQFSSVDEYRYHEMLVHPAMAGEHARVLVLGGGDGLALREILGYDDVEEVTLVDLDPAVVDLARSYEPIRALNEDAWDDPRVEYVAADAFGWAREQPVDSYDVIVVDYPDPDSPALAKLYSQEHYTALAGLLADGGRMVVQSGSPFFAPDAFWCVRRTLEAAGLATTPYHADVPSFGDWGWVLAQAPAGGDPTAADAPALTVAPDAPALRFASPAMLAAAAVFPPDRDDPGGAVSTLLDPAILTYSEHAWVGY</sequence>
<dbReference type="InterPro" id="IPR001045">
    <property type="entry name" value="Spermi_synthase"/>
</dbReference>
<evidence type="ECO:0000256" key="4">
    <source>
        <dbReference type="HAMAP-Rule" id="MF_00198"/>
    </source>
</evidence>
<feature type="transmembrane region" description="Helical" evidence="4">
    <location>
        <begin position="177"/>
        <end position="196"/>
    </location>
</feature>
<organism evidence="8 9">
    <name type="scientific">Nocardioides zeae</name>
    <dbReference type="NCBI Taxonomy" id="1457234"/>
    <lineage>
        <taxon>Bacteria</taxon>
        <taxon>Bacillati</taxon>
        <taxon>Actinomycetota</taxon>
        <taxon>Actinomycetes</taxon>
        <taxon>Propionibacteriales</taxon>
        <taxon>Nocardioidaceae</taxon>
        <taxon>Nocardioides</taxon>
    </lineage>
</organism>
<dbReference type="HAMAP" id="MF_00198">
    <property type="entry name" value="Spermidine_synth"/>
    <property type="match status" value="1"/>
</dbReference>
<dbReference type="CDD" id="cd02440">
    <property type="entry name" value="AdoMet_MTases"/>
    <property type="match status" value="1"/>
</dbReference>
<dbReference type="GO" id="GO:0008295">
    <property type="term" value="P:spermidine biosynthetic process"/>
    <property type="evidence" value="ECO:0007669"/>
    <property type="project" value="UniProtKB-UniRule"/>
</dbReference>
<feature type="binding site" evidence="4">
    <location>
        <position position="333"/>
    </location>
    <ligand>
        <name>spermidine</name>
        <dbReference type="ChEBI" id="CHEBI:57834"/>
    </ligand>
</feature>
<feature type="compositionally biased region" description="Low complexity" evidence="6">
    <location>
        <begin position="12"/>
        <end position="30"/>
    </location>
</feature>
<dbReference type="EMBL" id="JAAGXA010000008">
    <property type="protein sequence ID" value="NEN79180.1"/>
    <property type="molecule type" value="Genomic_DNA"/>
</dbReference>
<dbReference type="Proteomes" id="UP000468687">
    <property type="component" value="Unassembled WGS sequence"/>
</dbReference>
<evidence type="ECO:0000256" key="5">
    <source>
        <dbReference type="PROSITE-ProRule" id="PRU00354"/>
    </source>
</evidence>
<evidence type="ECO:0000313" key="9">
    <source>
        <dbReference type="Proteomes" id="UP000468687"/>
    </source>
</evidence>
<evidence type="ECO:0000313" key="8">
    <source>
        <dbReference type="EMBL" id="NEN79180.1"/>
    </source>
</evidence>
<feature type="binding site" evidence="4">
    <location>
        <begin position="387"/>
        <end position="388"/>
    </location>
    <ligand>
        <name>S-methyl-5'-thioadenosine</name>
        <dbReference type="ChEBI" id="CHEBI:17509"/>
    </ligand>
</feature>
<dbReference type="GO" id="GO:0004766">
    <property type="term" value="F:spermidine synthase activity"/>
    <property type="evidence" value="ECO:0007669"/>
    <property type="project" value="UniProtKB-UniRule"/>
</dbReference>
<dbReference type="GO" id="GO:0005886">
    <property type="term" value="C:plasma membrane"/>
    <property type="evidence" value="ECO:0007669"/>
    <property type="project" value="UniProtKB-SubCell"/>
</dbReference>
<comment type="caution">
    <text evidence="8">The sequence shown here is derived from an EMBL/GenBank/DDBJ whole genome shotgun (WGS) entry which is preliminary data.</text>
</comment>
<dbReference type="UniPathway" id="UPA00248">
    <property type="reaction ID" value="UER00314"/>
</dbReference>
<dbReference type="AlphaFoldDB" id="A0A6P0HLK8"/>
<feature type="transmembrane region" description="Helical" evidence="4">
    <location>
        <begin position="202"/>
        <end position="221"/>
    </location>
</feature>
<name>A0A6P0HLK8_9ACTN</name>
<dbReference type="Pfam" id="PF01564">
    <property type="entry name" value="Spermine_synth"/>
    <property type="match status" value="1"/>
</dbReference>
<dbReference type="SUPFAM" id="SSF53335">
    <property type="entry name" value="S-adenosyl-L-methionine-dependent methyltransferases"/>
    <property type="match status" value="1"/>
</dbReference>
<feature type="transmembrane region" description="Helical" evidence="4">
    <location>
        <begin position="40"/>
        <end position="67"/>
    </location>
</feature>
<dbReference type="PANTHER" id="PTHR43317">
    <property type="entry name" value="THERMOSPERMINE SYNTHASE ACAULIS5"/>
    <property type="match status" value="1"/>
</dbReference>
<keyword evidence="4" id="KW-0472">Membrane</keyword>
<dbReference type="InterPro" id="IPR036259">
    <property type="entry name" value="MFS_trans_sf"/>
</dbReference>
<dbReference type="RefSeq" id="WP_163772797.1">
    <property type="nucleotide sequence ID" value="NZ_JAAGXA010000008.1"/>
</dbReference>
<keyword evidence="4" id="KW-1133">Transmembrane helix</keyword>
<dbReference type="PANTHER" id="PTHR43317:SF1">
    <property type="entry name" value="THERMOSPERMINE SYNTHASE ACAULIS5"/>
    <property type="match status" value="1"/>
</dbReference>
<evidence type="ECO:0000256" key="1">
    <source>
        <dbReference type="ARBA" id="ARBA00007867"/>
    </source>
</evidence>
<feature type="transmembrane region" description="Helical" evidence="4">
    <location>
        <begin position="134"/>
        <end position="157"/>
    </location>
</feature>
<dbReference type="InterPro" id="IPR030373">
    <property type="entry name" value="PABS_CS"/>
</dbReference>
<dbReference type="SUPFAM" id="SSF103473">
    <property type="entry name" value="MFS general substrate transporter"/>
    <property type="match status" value="1"/>
</dbReference>
<dbReference type="InterPro" id="IPR029063">
    <property type="entry name" value="SAM-dependent_MTases_sf"/>
</dbReference>
<feature type="transmembrane region" description="Helical" evidence="4">
    <location>
        <begin position="228"/>
        <end position="248"/>
    </location>
</feature>
<keyword evidence="4" id="KW-1003">Cell membrane</keyword>
<feature type="binding site" evidence="4">
    <location>
        <position position="275"/>
    </location>
    <ligand>
        <name>S-methyl-5'-thioadenosine</name>
        <dbReference type="ChEBI" id="CHEBI:17509"/>
    </ligand>
</feature>
<keyword evidence="9" id="KW-1185">Reference proteome</keyword>
<evidence type="ECO:0000256" key="6">
    <source>
        <dbReference type="SAM" id="MobiDB-lite"/>
    </source>
</evidence>
<feature type="active site" description="Proton acceptor" evidence="4 5">
    <location>
        <position position="406"/>
    </location>
</feature>